<dbReference type="OrthoDB" id="1645792at2"/>
<dbReference type="InterPro" id="IPR010499">
    <property type="entry name" value="AraC_E-bd"/>
</dbReference>
<feature type="domain" description="AraC effector-binding" evidence="1">
    <location>
        <begin position="2"/>
        <end position="158"/>
    </location>
</feature>
<dbReference type="SUPFAM" id="SSF55136">
    <property type="entry name" value="Probable bacterial effector-binding domain"/>
    <property type="match status" value="1"/>
</dbReference>
<accession>A0A089LGQ8</accession>
<protein>
    <recommendedName>
        <fullName evidence="1">AraC effector-binding domain-containing protein</fullName>
    </recommendedName>
</protein>
<dbReference type="InterPro" id="IPR029441">
    <property type="entry name" value="Cass2"/>
</dbReference>
<evidence type="ECO:0000313" key="2">
    <source>
        <dbReference type="EMBL" id="AIQ59285.1"/>
    </source>
</evidence>
<dbReference type="KEGG" id="pbd:PBOR_21810"/>
<keyword evidence="3" id="KW-1185">Reference proteome</keyword>
<dbReference type="EMBL" id="CP009285">
    <property type="protein sequence ID" value="AIQ59285.1"/>
    <property type="molecule type" value="Genomic_DNA"/>
</dbReference>
<evidence type="ECO:0000259" key="1">
    <source>
        <dbReference type="SMART" id="SM00871"/>
    </source>
</evidence>
<dbReference type="Gene3D" id="3.20.80.10">
    <property type="entry name" value="Regulatory factor, effector binding domain"/>
    <property type="match status" value="1"/>
</dbReference>
<dbReference type="Pfam" id="PF14526">
    <property type="entry name" value="Cass2"/>
    <property type="match status" value="1"/>
</dbReference>
<dbReference type="Proteomes" id="UP000029518">
    <property type="component" value="Chromosome"/>
</dbReference>
<proteinExistence type="predicted"/>
<dbReference type="SMART" id="SM00871">
    <property type="entry name" value="AraC_E_bind"/>
    <property type="match status" value="1"/>
</dbReference>
<dbReference type="InterPro" id="IPR011256">
    <property type="entry name" value="Reg_factor_effector_dom_sf"/>
</dbReference>
<evidence type="ECO:0000313" key="3">
    <source>
        <dbReference type="Proteomes" id="UP000029518"/>
    </source>
</evidence>
<organism evidence="2 3">
    <name type="scientific">Paenibacillus borealis</name>
    <dbReference type="NCBI Taxonomy" id="160799"/>
    <lineage>
        <taxon>Bacteria</taxon>
        <taxon>Bacillati</taxon>
        <taxon>Bacillota</taxon>
        <taxon>Bacilli</taxon>
        <taxon>Bacillales</taxon>
        <taxon>Paenibacillaceae</taxon>
        <taxon>Paenibacillus</taxon>
    </lineage>
</organism>
<dbReference type="RefSeq" id="WP_042215008.1">
    <property type="nucleotide sequence ID" value="NZ_CP009285.1"/>
</dbReference>
<dbReference type="HOGENOM" id="CLU_1649502_0_0_9"/>
<gene>
    <name evidence="2" type="ORF">PBOR_21810</name>
</gene>
<name>A0A089LGQ8_PAEBO</name>
<sequence length="163" mass="17481">MISTRIETKEAFRMIGFKATLSEGGAVHAPDYSPLKTAFFKSTLENGSMASLRPLSESPYGFAAIAQEDGKVLYVAGVQSAKPLPDSAGEVLFPGGQYLVLSGQGGLSRLAFDRLEDEAFGGILNEDYEYVYTGHPVAEVLTNGNPMDAEVEVWVPVGKRDAD</sequence>
<reference evidence="2" key="1">
    <citation type="submission" date="2014-08" db="EMBL/GenBank/DDBJ databases">
        <title>Comparative genomics of the Paenibacillus odorifer group.</title>
        <authorList>
            <person name="den Bakker H.C."/>
            <person name="Tsai Y.-C.Y.-C."/>
            <person name="Martin N."/>
            <person name="Korlach J."/>
            <person name="Wiedmann M."/>
        </authorList>
    </citation>
    <scope>NUCLEOTIDE SEQUENCE [LARGE SCALE GENOMIC DNA]</scope>
    <source>
        <strain evidence="2">DSM 13188</strain>
    </source>
</reference>
<dbReference type="AlphaFoldDB" id="A0A089LGQ8"/>